<dbReference type="AlphaFoldDB" id="A0A6G1ZG83"/>
<reference evidence="1" key="1">
    <citation type="journal article" date="2019" name="Nat. Med.">
        <title>A library of human gut bacterial isolates paired with longitudinal multiomics data enables mechanistic microbiome research.</title>
        <authorList>
            <person name="Poyet M."/>
            <person name="Groussin M."/>
            <person name="Gibbons S.M."/>
            <person name="Avila-Pacheco J."/>
            <person name="Jiang X."/>
            <person name="Kearney S.M."/>
            <person name="Perrotta A.R."/>
            <person name="Berdy B."/>
            <person name="Zhao S."/>
            <person name="Lieberman T.D."/>
            <person name="Swanson P.K."/>
            <person name="Smith M."/>
            <person name="Roesemann S."/>
            <person name="Alexander J.E."/>
            <person name="Rich S.A."/>
            <person name="Livny J."/>
            <person name="Vlamakis H."/>
            <person name="Clish C."/>
            <person name="Bullock K."/>
            <person name="Deik A."/>
            <person name="Scott J."/>
            <person name="Pierce K.A."/>
            <person name="Xavier R.J."/>
            <person name="Alm E.J."/>
        </authorList>
    </citation>
    <scope>NUCLEOTIDE SEQUENCE</scope>
    <source>
        <strain evidence="1">BIOML-A4</strain>
    </source>
</reference>
<accession>A0A6G1ZG83</accession>
<dbReference type="EMBL" id="WKLP01000022">
    <property type="protein sequence ID" value="MRY12815.1"/>
    <property type="molecule type" value="Genomic_DNA"/>
</dbReference>
<name>A0A6G1ZG83_9BACT</name>
<evidence type="ECO:0000313" key="1">
    <source>
        <dbReference type="EMBL" id="MRY12815.1"/>
    </source>
</evidence>
<sequence length="46" mass="5521">MGKRSFLIVWQQTTRRPPKKMRQQIRFFTLSAAALKRIAHELRLPI</sequence>
<dbReference type="RefSeq" id="WP_154278280.1">
    <property type="nucleotide sequence ID" value="NZ_CAJSYT010000001.1"/>
</dbReference>
<organism evidence="1">
    <name type="scientific">Parabacteroides goldsteinii</name>
    <dbReference type="NCBI Taxonomy" id="328812"/>
    <lineage>
        <taxon>Bacteria</taxon>
        <taxon>Pseudomonadati</taxon>
        <taxon>Bacteroidota</taxon>
        <taxon>Bacteroidia</taxon>
        <taxon>Bacteroidales</taxon>
        <taxon>Tannerellaceae</taxon>
        <taxon>Parabacteroides</taxon>
    </lineage>
</organism>
<comment type="caution">
    <text evidence="1">The sequence shown here is derived from an EMBL/GenBank/DDBJ whole genome shotgun (WGS) entry which is preliminary data.</text>
</comment>
<proteinExistence type="predicted"/>
<protein>
    <submittedName>
        <fullName evidence="1">Uncharacterized protein</fullName>
    </submittedName>
</protein>
<gene>
    <name evidence="1" type="ORF">GKE01_15225</name>
</gene>